<dbReference type="PANTHER" id="PTHR30244:SF34">
    <property type="entry name" value="DTDP-4-AMINO-4,6-DIDEOXYGALACTOSE TRANSAMINASE"/>
    <property type="match status" value="1"/>
</dbReference>
<dbReference type="STRING" id="1735162.PeribacterB2_0618"/>
<evidence type="ECO:0000313" key="5">
    <source>
        <dbReference type="Proteomes" id="UP000069135"/>
    </source>
</evidence>
<dbReference type="GO" id="GO:0000271">
    <property type="term" value="P:polysaccharide biosynthetic process"/>
    <property type="evidence" value="ECO:0007669"/>
    <property type="project" value="TreeGrafter"/>
</dbReference>
<evidence type="ECO:0000256" key="2">
    <source>
        <dbReference type="PIRSR" id="PIRSR000390-2"/>
    </source>
</evidence>
<evidence type="ECO:0000256" key="1">
    <source>
        <dbReference type="PIRSR" id="PIRSR000390-1"/>
    </source>
</evidence>
<dbReference type="InterPro" id="IPR015424">
    <property type="entry name" value="PyrdxlP-dep_Trfase"/>
</dbReference>
<keyword evidence="2 3" id="KW-0663">Pyridoxal phosphate</keyword>
<feature type="active site" description="Proton acceptor" evidence="1">
    <location>
        <position position="186"/>
    </location>
</feature>
<accession>A0A0S1SHU2</accession>
<dbReference type="InterPro" id="IPR015422">
    <property type="entry name" value="PyrdxlP-dep_Trfase_small"/>
</dbReference>
<dbReference type="EMBL" id="CP013065">
    <property type="protein sequence ID" value="ALM13298.1"/>
    <property type="molecule type" value="Genomic_DNA"/>
</dbReference>
<proteinExistence type="inferred from homology"/>
<protein>
    <submittedName>
        <fullName evidence="4">Degt/dnrj/eryc1/strs aminotransferase</fullName>
    </submittedName>
</protein>
<dbReference type="Gene3D" id="3.90.1150.10">
    <property type="entry name" value="Aspartate Aminotransferase, domain 1"/>
    <property type="match status" value="1"/>
</dbReference>
<accession>A0A0S1SMG2</accession>
<feature type="modified residue" description="N6-(pyridoxal phosphate)lysine" evidence="2">
    <location>
        <position position="186"/>
    </location>
</feature>
<dbReference type="Proteomes" id="UP000069135">
    <property type="component" value="Chromosome"/>
</dbReference>
<evidence type="ECO:0000256" key="3">
    <source>
        <dbReference type="RuleBase" id="RU004508"/>
    </source>
</evidence>
<reference evidence="4 5" key="2">
    <citation type="journal article" date="2016" name="PeerJ">
        <title>Analysis of five complete genome sequences for members of the class Peribacteria in the recently recognized Peregrinibacteria bacterial phylum.</title>
        <authorList>
            <person name="Anantharaman K."/>
            <person name="Brown C.T."/>
            <person name="Burstein D."/>
            <person name="Castelle C.J."/>
            <person name="Probst A.J."/>
            <person name="Thomas B.C."/>
            <person name="Williams K.H."/>
            <person name="Banfield J.F."/>
        </authorList>
    </citation>
    <scope>NUCLEOTIDE SEQUENCE [LARGE SCALE GENOMIC DNA]</scope>
    <source>
        <strain evidence="4">RIFOXYD1_FULL_PER-ii_59_16</strain>
    </source>
</reference>
<gene>
    <name evidence="4" type="ORF">PeribacterD1_0619</name>
</gene>
<dbReference type="InterPro" id="IPR000653">
    <property type="entry name" value="DegT/StrS_aminotransferase"/>
</dbReference>
<dbReference type="Gene3D" id="3.40.640.10">
    <property type="entry name" value="Type I PLP-dependent aspartate aminotransferase-like (Major domain)"/>
    <property type="match status" value="1"/>
</dbReference>
<dbReference type="AlphaFoldDB" id="A0A0S1SLF7"/>
<evidence type="ECO:0000313" key="4">
    <source>
        <dbReference type="EMBL" id="ALM13298.1"/>
    </source>
</evidence>
<dbReference type="InterPro" id="IPR015421">
    <property type="entry name" value="PyrdxlP-dep_Trfase_major"/>
</dbReference>
<dbReference type="SUPFAM" id="SSF53383">
    <property type="entry name" value="PLP-dependent transferases"/>
    <property type="match status" value="1"/>
</dbReference>
<reference evidence="5" key="1">
    <citation type="submission" date="2015-10" db="EMBL/GenBank/DDBJ databases">
        <title>Analysis of five complete genome sequences for members of the class Peribacteria in the recently recognized Peregrinibacteria bacterial phylum.</title>
        <authorList>
            <person name="Anantharaman K."/>
            <person name="Brown C.T."/>
            <person name="Burstein D."/>
            <person name="Castelle C.J."/>
            <person name="Probst A.J."/>
            <person name="Thomas B.C."/>
            <person name="Williams K.H."/>
            <person name="Banfield J.F."/>
        </authorList>
    </citation>
    <scope>NUCLEOTIDE SEQUENCE [LARGE SCALE GENOMIC DNA]</scope>
</reference>
<dbReference type="GO" id="GO:0030170">
    <property type="term" value="F:pyridoxal phosphate binding"/>
    <property type="evidence" value="ECO:0007669"/>
    <property type="project" value="TreeGrafter"/>
</dbReference>
<keyword evidence="4" id="KW-0808">Transferase</keyword>
<dbReference type="PANTHER" id="PTHR30244">
    <property type="entry name" value="TRANSAMINASE"/>
    <property type="match status" value="1"/>
</dbReference>
<accession>A0A0S1SLF7</accession>
<dbReference type="PIRSF" id="PIRSF000390">
    <property type="entry name" value="PLP_StrS"/>
    <property type="match status" value="1"/>
</dbReference>
<dbReference type="Pfam" id="PF01041">
    <property type="entry name" value="DegT_DnrJ_EryC1"/>
    <property type="match status" value="2"/>
</dbReference>
<organism evidence="4 5">
    <name type="scientific">Candidatus Peribacter riflensis</name>
    <dbReference type="NCBI Taxonomy" id="1735162"/>
    <lineage>
        <taxon>Bacteria</taxon>
        <taxon>Candidatus Peregrinibacteriota</taxon>
        <taxon>Candidatus Peribacteria</taxon>
        <taxon>Candidatus Peribacterales</taxon>
        <taxon>Candidatus Peribacteraceae</taxon>
        <taxon>Candidatus Peribacter</taxon>
    </lineage>
</organism>
<name>A0A0S1SLF7_9BACT</name>
<dbReference type="KEGG" id="prf:PeribacterA2_0618"/>
<keyword evidence="4" id="KW-0032">Aminotransferase</keyword>
<accession>A0A0S1SUW5</accession>
<comment type="similarity">
    <text evidence="3">Belongs to the DegT/DnrJ/EryC1 family.</text>
</comment>
<sequence>MSFLHPIHHTFAPHVNAAAVLRALGLLLQPWRWRNGPEREQLRAEIARRYGGDTVLFASGREALAALLKSLKGAPRGEVIVQAYTCVVVPNAIQAAGCVPVYADIERETLNLDLADTERRITPATQAIICQHTFGIPADTHRLRSLCDRYGIVLIEDCAHIMPDEHGPSSIGKDGDFLLFSFGRDKAISGITGGALVSRRPDVSVRLRAEEGAAAPLSLFKIKRLLFYPLVYAVARPLYGCGLGKVLLKLARTIGALVPILTASEKRGTMSSTFHALPNACASLALAELQRLREINDHRRTLTALYLSELLKSHIPHSSIPKSIHPALPLQKFPLFVHGAEAIRRTLKKRNIHLNDGWTGCVVCPAGTALDEVSYKKGLDPEAEKACEQILSLPTHPTMTEKDAKRLIDTMGSLL</sequence>
<accession>A0A0S1SQQ7</accession>
<dbReference type="GO" id="GO:0008483">
    <property type="term" value="F:transaminase activity"/>
    <property type="evidence" value="ECO:0007669"/>
    <property type="project" value="UniProtKB-KW"/>
</dbReference>